<dbReference type="Pfam" id="PF17918">
    <property type="entry name" value="TetR_C_15"/>
    <property type="match status" value="1"/>
</dbReference>
<dbReference type="InterPro" id="IPR023772">
    <property type="entry name" value="DNA-bd_HTH_TetR-type_CS"/>
</dbReference>
<dbReference type="PANTHER" id="PTHR30055:SF234">
    <property type="entry name" value="HTH-TYPE TRANSCRIPTIONAL REGULATOR BETI"/>
    <property type="match status" value="1"/>
</dbReference>
<dbReference type="Gene3D" id="1.10.357.10">
    <property type="entry name" value="Tetracycline Repressor, domain 2"/>
    <property type="match status" value="1"/>
</dbReference>
<proteinExistence type="predicted"/>
<dbReference type="KEGG" id="mdu:MDUV_33030"/>
<dbReference type="Pfam" id="PF00440">
    <property type="entry name" value="TetR_N"/>
    <property type="match status" value="1"/>
</dbReference>
<gene>
    <name evidence="6" type="ORF">MDUV_33030</name>
</gene>
<sequence>MPGRAYTVMTSLLLCAENQCVVRHSTYAHTVTINEPRRTPRQRRSRDTVDTLVEAAAQVFSREGMTATTNRIAARAGLSIGTLYQYFPDKVALLRAVAHRHVRDADRRLTEVFDRLREQDAPFEETMRTLLDAVVDVHRDRPRLHALLHRMMPADPAELTELQALEDRICDEVAFHLKRCDRGGEDPELTARTVVHTVDAQLHRVMTRHGFDVDTLTRTVSLLAPPPG</sequence>
<keyword evidence="7" id="KW-1185">Reference proteome</keyword>
<evidence type="ECO:0000256" key="3">
    <source>
        <dbReference type="ARBA" id="ARBA00023163"/>
    </source>
</evidence>
<accession>A0A7I7K311</accession>
<dbReference type="SUPFAM" id="SSF46689">
    <property type="entry name" value="Homeodomain-like"/>
    <property type="match status" value="1"/>
</dbReference>
<dbReference type="PROSITE" id="PS01081">
    <property type="entry name" value="HTH_TETR_1"/>
    <property type="match status" value="1"/>
</dbReference>
<evidence type="ECO:0000313" key="6">
    <source>
        <dbReference type="EMBL" id="BBX18443.1"/>
    </source>
</evidence>
<dbReference type="PROSITE" id="PS50977">
    <property type="entry name" value="HTH_TETR_2"/>
    <property type="match status" value="1"/>
</dbReference>
<dbReference type="InterPro" id="IPR041669">
    <property type="entry name" value="TetR_C_15"/>
</dbReference>
<reference evidence="6 7" key="1">
    <citation type="journal article" date="2019" name="Emerg. Microbes Infect.">
        <title>Comprehensive subspecies identification of 175 nontuberculous mycobacteria species based on 7547 genomic profiles.</title>
        <authorList>
            <person name="Matsumoto Y."/>
            <person name="Kinjo T."/>
            <person name="Motooka D."/>
            <person name="Nabeya D."/>
            <person name="Jung N."/>
            <person name="Uechi K."/>
            <person name="Horii T."/>
            <person name="Iida T."/>
            <person name="Fujita J."/>
            <person name="Nakamura S."/>
        </authorList>
    </citation>
    <scope>NUCLEOTIDE SEQUENCE [LARGE SCALE GENOMIC DNA]</scope>
    <source>
        <strain evidence="6 7">JCM 6396</strain>
    </source>
</reference>
<dbReference type="Proteomes" id="UP000467006">
    <property type="component" value="Chromosome"/>
</dbReference>
<keyword evidence="2 4" id="KW-0238">DNA-binding</keyword>
<evidence type="ECO:0000256" key="1">
    <source>
        <dbReference type="ARBA" id="ARBA00023015"/>
    </source>
</evidence>
<evidence type="ECO:0000256" key="2">
    <source>
        <dbReference type="ARBA" id="ARBA00023125"/>
    </source>
</evidence>
<dbReference type="GO" id="GO:0000976">
    <property type="term" value="F:transcription cis-regulatory region binding"/>
    <property type="evidence" value="ECO:0007669"/>
    <property type="project" value="TreeGrafter"/>
</dbReference>
<dbReference type="GO" id="GO:0003700">
    <property type="term" value="F:DNA-binding transcription factor activity"/>
    <property type="evidence" value="ECO:0007669"/>
    <property type="project" value="TreeGrafter"/>
</dbReference>
<evidence type="ECO:0000259" key="5">
    <source>
        <dbReference type="PROSITE" id="PS50977"/>
    </source>
</evidence>
<dbReference type="PRINTS" id="PR00455">
    <property type="entry name" value="HTHTETR"/>
</dbReference>
<evidence type="ECO:0000313" key="7">
    <source>
        <dbReference type="Proteomes" id="UP000467006"/>
    </source>
</evidence>
<feature type="DNA-binding region" description="H-T-H motif" evidence="4">
    <location>
        <begin position="68"/>
        <end position="87"/>
    </location>
</feature>
<keyword evidence="3" id="KW-0804">Transcription</keyword>
<feature type="domain" description="HTH tetR-type" evidence="5">
    <location>
        <begin position="46"/>
        <end position="105"/>
    </location>
</feature>
<evidence type="ECO:0000256" key="4">
    <source>
        <dbReference type="PROSITE-ProRule" id="PRU00335"/>
    </source>
</evidence>
<dbReference type="InterPro" id="IPR001647">
    <property type="entry name" value="HTH_TetR"/>
</dbReference>
<keyword evidence="1" id="KW-0805">Transcription regulation</keyword>
<dbReference type="InterPro" id="IPR009057">
    <property type="entry name" value="Homeodomain-like_sf"/>
</dbReference>
<dbReference type="EMBL" id="AP022563">
    <property type="protein sequence ID" value="BBX18443.1"/>
    <property type="molecule type" value="Genomic_DNA"/>
</dbReference>
<dbReference type="InterPro" id="IPR050109">
    <property type="entry name" value="HTH-type_TetR-like_transc_reg"/>
</dbReference>
<dbReference type="AlphaFoldDB" id="A0A7I7K311"/>
<dbReference type="PANTHER" id="PTHR30055">
    <property type="entry name" value="HTH-TYPE TRANSCRIPTIONAL REGULATOR RUTR"/>
    <property type="match status" value="1"/>
</dbReference>
<name>A0A7I7K311_9MYCO</name>
<organism evidence="6 7">
    <name type="scientific">Mycolicibacterium duvalii</name>
    <dbReference type="NCBI Taxonomy" id="39688"/>
    <lineage>
        <taxon>Bacteria</taxon>
        <taxon>Bacillati</taxon>
        <taxon>Actinomycetota</taxon>
        <taxon>Actinomycetes</taxon>
        <taxon>Mycobacteriales</taxon>
        <taxon>Mycobacteriaceae</taxon>
        <taxon>Mycolicibacterium</taxon>
    </lineage>
</organism>
<protein>
    <submittedName>
        <fullName evidence="6">TetR family transcriptional regulator</fullName>
    </submittedName>
</protein>